<dbReference type="EMBL" id="PFAV01000023">
    <property type="protein sequence ID" value="PIR91624.1"/>
    <property type="molecule type" value="Genomic_DNA"/>
</dbReference>
<organism evidence="1 2">
    <name type="scientific">bacterium (Candidatus Gribaldobacteria) CG10_big_fil_rev_8_21_14_0_10_41_12</name>
    <dbReference type="NCBI Taxonomy" id="2014277"/>
    <lineage>
        <taxon>Bacteria</taxon>
        <taxon>Candidatus Gribaldobacteria</taxon>
    </lineage>
</organism>
<sequence>MAKKNIQDNKNRGEAAVYQSKGGKARLDVKLEKETVWLAQKQIAELFGSERSVITKHLKNIFETKELKENSVCAIFAHYLLFGTQ</sequence>
<dbReference type="PANTHER" id="PTHR35810:SF1">
    <property type="entry name" value="CYTOPLASMIC PROTEIN"/>
    <property type="match status" value="1"/>
</dbReference>
<accession>A0A2H0UXP0</accession>
<gene>
    <name evidence="1" type="ORF">COU03_01415</name>
</gene>
<dbReference type="AlphaFoldDB" id="A0A2H0UXP0"/>
<evidence type="ECO:0000313" key="2">
    <source>
        <dbReference type="Proteomes" id="UP000228906"/>
    </source>
</evidence>
<dbReference type="PANTHER" id="PTHR35810">
    <property type="entry name" value="CYTOPLASMIC PROTEIN-RELATED"/>
    <property type="match status" value="1"/>
</dbReference>
<name>A0A2H0UXP0_9BACT</name>
<reference evidence="2" key="1">
    <citation type="submission" date="2017-09" db="EMBL/GenBank/DDBJ databases">
        <title>Depth-based differentiation of microbial function through sediment-hosted aquifers and enrichment of novel symbionts in the deep terrestrial subsurface.</title>
        <authorList>
            <person name="Probst A.J."/>
            <person name="Ladd B."/>
            <person name="Jarett J.K."/>
            <person name="Geller-Mcgrath D.E."/>
            <person name="Sieber C.M.K."/>
            <person name="Emerson J.B."/>
            <person name="Anantharaman K."/>
            <person name="Thomas B.C."/>
            <person name="Malmstrom R."/>
            <person name="Stieglmeier M."/>
            <person name="Klingl A."/>
            <person name="Woyke T."/>
            <person name="Ryan C.M."/>
            <person name="Banfield J.F."/>
        </authorList>
    </citation>
    <scope>NUCLEOTIDE SEQUENCE [LARGE SCALE GENOMIC DNA]</scope>
</reference>
<comment type="caution">
    <text evidence="1">The sequence shown here is derived from an EMBL/GenBank/DDBJ whole genome shotgun (WGS) entry which is preliminary data.</text>
</comment>
<evidence type="ECO:0000313" key="1">
    <source>
        <dbReference type="EMBL" id="PIR91624.1"/>
    </source>
</evidence>
<protein>
    <recommendedName>
        <fullName evidence="3">Cell filamentation protein Fic</fullName>
    </recommendedName>
</protein>
<proteinExistence type="predicted"/>
<dbReference type="Proteomes" id="UP000228906">
    <property type="component" value="Unassembled WGS sequence"/>
</dbReference>
<evidence type="ECO:0008006" key="3">
    <source>
        <dbReference type="Google" id="ProtNLM"/>
    </source>
</evidence>